<evidence type="ECO:0000256" key="2">
    <source>
        <dbReference type="ARBA" id="ARBA00022448"/>
    </source>
</evidence>
<feature type="compositionally biased region" description="Basic and acidic residues" evidence="9">
    <location>
        <begin position="687"/>
        <end position="698"/>
    </location>
</feature>
<keyword evidence="8" id="KW-0143">Chaperone</keyword>
<evidence type="ECO:0000256" key="7">
    <source>
        <dbReference type="ARBA" id="ARBA00023136"/>
    </source>
</evidence>
<evidence type="ECO:0000256" key="4">
    <source>
        <dbReference type="ARBA" id="ARBA00022824"/>
    </source>
</evidence>
<dbReference type="Gene3D" id="1.10.287.110">
    <property type="entry name" value="DnaJ domain"/>
    <property type="match status" value="1"/>
</dbReference>
<dbReference type="EMBL" id="CP151518">
    <property type="protein sequence ID" value="WZN67172.1"/>
    <property type="molecule type" value="Genomic_DNA"/>
</dbReference>
<comment type="subcellular location">
    <subcellularLocation>
        <location evidence="1">Endoplasmic reticulum membrane</location>
        <topology evidence="1">Multi-pass membrane protein</topology>
    </subcellularLocation>
</comment>
<dbReference type="AlphaFoldDB" id="A0AAX4PMQ0"/>
<dbReference type="SUPFAM" id="SSF46565">
    <property type="entry name" value="Chaperone J-domain"/>
    <property type="match status" value="1"/>
</dbReference>
<dbReference type="PANTHER" id="PTHR24075:SF0">
    <property type="entry name" value="TRANSLOCATION PROTEIN SEC63 HOMOLOG"/>
    <property type="match status" value="1"/>
</dbReference>
<feature type="compositionally biased region" description="Acidic residues" evidence="9">
    <location>
        <begin position="748"/>
        <end position="781"/>
    </location>
</feature>
<feature type="transmembrane region" description="Helical" evidence="10">
    <location>
        <begin position="184"/>
        <end position="207"/>
    </location>
</feature>
<feature type="region of interest" description="Disordered" evidence="9">
    <location>
        <begin position="687"/>
        <end position="835"/>
    </location>
</feature>
<sequence>MADAAGDVSGAGGESALVSVFFVAILSVIVFPWTLSKLFGEKKEEISVGMQGRPPVKKRPWIKSNGNFCFVLFWAILIWLCISVAYNSNHEEQFDPFAILEVPTSASAKQIKSAYRKLSLIYHPDKNPDPQAADYFSNYVSKAYKTLTDEKARKNYELYGHPDGPSSTKFGWALPESLMNNKKVSLFGFIVVFLIILPTSFAMCWLYDSKRYANNVMVETLGIWLNQAQSPVHIKQAHSIHRVIETLTCAAEFAELPVQKKHYPLLESLMKNLIRYKALKEGDKMFKKKVELVRSHFTVLAWTHRIVCAKELKQYRVLRMVPKLMGELVKAAALPRIARHNFCWFAPTQAVIETMQCIIQAVPTEVKRPRTQGSGSNAGKASKGNAGLFQLPYVSEDVIKVLAKGTKDGKMKVKGLDELMALSDGDLRRLLTESLDKEVGEDGVQECFAMVRALPVIDVEECKCYCDQEEEIVVFDPTICELKLKLRRGAHLATIAEQQQNMSADQKSAYDSLVDKYVTKAGSSDSEQGKKLDQEVLDTLAEVYDIPNTKGQVMTAVAPRWPYKKPEKWYFLCGDLKANLLYSYGCVEMEEAEECGFRAALLEQFSKRCFSRLAKMGKNEYGYEGIKKLLPGKLEALEKKCGNRAVRLGFRAPPAGEYEVSVMVFCDSYLGCDKFLTRKIKVDSKARSAAAKDKEVSEKKKKKMEKSHEKQRKAKARAAEAHAASLMSIDDDETTSLQSPQANGDGPPELEEESSEDSDVEYSDEEQEQQLVDYADDESIADSDYSYDSQDTGTSIDEDFEELEMKHWTVQPPAAEDMGKGAKPGAAPPCGSACC</sequence>
<keyword evidence="4" id="KW-0256">Endoplasmic reticulum</keyword>
<dbReference type="PRINTS" id="PR00625">
    <property type="entry name" value="JDOMAIN"/>
</dbReference>
<evidence type="ECO:0000256" key="10">
    <source>
        <dbReference type="SAM" id="Phobius"/>
    </source>
</evidence>
<dbReference type="Gene3D" id="1.10.3380.10">
    <property type="entry name" value="Sec63 N-terminal domain-like domain"/>
    <property type="match status" value="1"/>
</dbReference>
<dbReference type="SMART" id="SM00973">
    <property type="entry name" value="Sec63"/>
    <property type="match status" value="1"/>
</dbReference>
<feature type="compositionally biased region" description="Polar residues" evidence="9">
    <location>
        <begin position="786"/>
        <end position="795"/>
    </location>
</feature>
<keyword evidence="13" id="KW-1185">Reference proteome</keyword>
<dbReference type="Gene3D" id="2.60.40.150">
    <property type="entry name" value="C2 domain"/>
    <property type="match status" value="1"/>
</dbReference>
<reference evidence="12 13" key="1">
    <citation type="submission" date="2024-03" db="EMBL/GenBank/DDBJ databases">
        <title>Complete genome sequence of the green alga Chloropicon roscoffensis RCC1871.</title>
        <authorList>
            <person name="Lemieux C."/>
            <person name="Pombert J.-F."/>
            <person name="Otis C."/>
            <person name="Turmel M."/>
        </authorList>
    </citation>
    <scope>NUCLEOTIDE SEQUENCE [LARGE SCALE GENOMIC DNA]</scope>
    <source>
        <strain evidence="12 13">RCC1871</strain>
    </source>
</reference>
<dbReference type="InterPro" id="IPR014756">
    <property type="entry name" value="Ig_E-set"/>
</dbReference>
<dbReference type="CDD" id="cd06257">
    <property type="entry name" value="DnaJ"/>
    <property type="match status" value="1"/>
</dbReference>
<protein>
    <submittedName>
        <fullName evidence="12">J domain-containing protein</fullName>
    </submittedName>
</protein>
<dbReference type="SMART" id="SM00271">
    <property type="entry name" value="DnaJ"/>
    <property type="match status" value="1"/>
</dbReference>
<feature type="compositionally biased region" description="Basic residues" evidence="9">
    <location>
        <begin position="699"/>
        <end position="716"/>
    </location>
</feature>
<feature type="transmembrane region" description="Helical" evidence="10">
    <location>
        <begin position="16"/>
        <end position="35"/>
    </location>
</feature>
<feature type="transmembrane region" description="Helical" evidence="10">
    <location>
        <begin position="67"/>
        <end position="86"/>
    </location>
</feature>
<dbReference type="PROSITE" id="PS50076">
    <property type="entry name" value="DNAJ_2"/>
    <property type="match status" value="1"/>
</dbReference>
<keyword evidence="7 10" id="KW-0472">Membrane</keyword>
<dbReference type="SUPFAM" id="SSF158702">
    <property type="entry name" value="Sec63 N-terminal domain-like"/>
    <property type="match status" value="1"/>
</dbReference>
<dbReference type="InterPro" id="IPR035892">
    <property type="entry name" value="C2_domain_sf"/>
</dbReference>
<name>A0AAX4PMQ0_9CHLO</name>
<keyword evidence="6 10" id="KW-1133">Transmembrane helix</keyword>
<evidence type="ECO:0000256" key="5">
    <source>
        <dbReference type="ARBA" id="ARBA00022927"/>
    </source>
</evidence>
<dbReference type="InterPro" id="IPR001623">
    <property type="entry name" value="DnaJ_domain"/>
</dbReference>
<dbReference type="GO" id="GO:0031207">
    <property type="term" value="C:Sec62/Sec63 complex"/>
    <property type="evidence" value="ECO:0007669"/>
    <property type="project" value="TreeGrafter"/>
</dbReference>
<evidence type="ECO:0000256" key="1">
    <source>
        <dbReference type="ARBA" id="ARBA00004477"/>
    </source>
</evidence>
<accession>A0AAX4PMQ0</accession>
<evidence type="ECO:0000313" key="12">
    <source>
        <dbReference type="EMBL" id="WZN67172.1"/>
    </source>
</evidence>
<evidence type="ECO:0000256" key="6">
    <source>
        <dbReference type="ARBA" id="ARBA00022989"/>
    </source>
</evidence>
<proteinExistence type="predicted"/>
<dbReference type="PANTHER" id="PTHR24075">
    <property type="entry name" value="SEC63 DOMAIN-CONTAINING"/>
    <property type="match status" value="1"/>
</dbReference>
<evidence type="ECO:0000259" key="11">
    <source>
        <dbReference type="PROSITE" id="PS50076"/>
    </source>
</evidence>
<dbReference type="GO" id="GO:0006614">
    <property type="term" value="P:SRP-dependent cotranslational protein targeting to membrane"/>
    <property type="evidence" value="ECO:0007669"/>
    <property type="project" value="TreeGrafter"/>
</dbReference>
<dbReference type="GO" id="GO:0003723">
    <property type="term" value="F:RNA binding"/>
    <property type="evidence" value="ECO:0007669"/>
    <property type="project" value="TreeGrafter"/>
</dbReference>
<evidence type="ECO:0000256" key="9">
    <source>
        <dbReference type="SAM" id="MobiDB-lite"/>
    </source>
</evidence>
<dbReference type="GO" id="GO:0006620">
    <property type="term" value="P:post-translational protein targeting to endoplasmic reticulum membrane"/>
    <property type="evidence" value="ECO:0007669"/>
    <property type="project" value="TreeGrafter"/>
</dbReference>
<dbReference type="SUPFAM" id="SSF81296">
    <property type="entry name" value="E set domains"/>
    <property type="match status" value="1"/>
</dbReference>
<evidence type="ECO:0000256" key="3">
    <source>
        <dbReference type="ARBA" id="ARBA00022692"/>
    </source>
</evidence>
<keyword evidence="2" id="KW-0813">Transport</keyword>
<feature type="domain" description="J" evidence="11">
    <location>
        <begin position="95"/>
        <end position="160"/>
    </location>
</feature>
<dbReference type="GO" id="GO:0008320">
    <property type="term" value="F:protein transmembrane transporter activity"/>
    <property type="evidence" value="ECO:0007669"/>
    <property type="project" value="TreeGrafter"/>
</dbReference>
<keyword evidence="3 10" id="KW-0812">Transmembrane</keyword>
<dbReference type="InterPro" id="IPR036869">
    <property type="entry name" value="J_dom_sf"/>
</dbReference>
<dbReference type="InterPro" id="IPR004179">
    <property type="entry name" value="Sec63-dom"/>
</dbReference>
<keyword evidence="5" id="KW-0653">Protein transport</keyword>
<organism evidence="12 13">
    <name type="scientific">Chloropicon roscoffensis</name>
    <dbReference type="NCBI Taxonomy" id="1461544"/>
    <lineage>
        <taxon>Eukaryota</taxon>
        <taxon>Viridiplantae</taxon>
        <taxon>Chlorophyta</taxon>
        <taxon>Chloropicophyceae</taxon>
        <taxon>Chloropicales</taxon>
        <taxon>Chloropicaceae</taxon>
        <taxon>Chloropicon</taxon>
    </lineage>
</organism>
<dbReference type="Pfam" id="PF00226">
    <property type="entry name" value="DnaJ"/>
    <property type="match status" value="1"/>
</dbReference>
<evidence type="ECO:0000313" key="13">
    <source>
        <dbReference type="Proteomes" id="UP001472866"/>
    </source>
</evidence>
<dbReference type="Proteomes" id="UP001472866">
    <property type="component" value="Chromosome 18"/>
</dbReference>
<gene>
    <name evidence="12" type="ORF">HKI87_18g87440</name>
</gene>
<evidence type="ECO:0000256" key="8">
    <source>
        <dbReference type="ARBA" id="ARBA00023186"/>
    </source>
</evidence>